<protein>
    <submittedName>
        <fullName evidence="1">Uncharacterized protein</fullName>
    </submittedName>
</protein>
<dbReference type="RefSeq" id="WP_167192732.1">
    <property type="nucleotide sequence ID" value="NZ_JAAORB010000001.1"/>
</dbReference>
<sequence>MLEPIAGIRDALSDLGQATPKQLAHTFKRTRAKTVQTRLDGMTALGLAMQSDASASHARTLIFAYRRDDLHIRPIVASKAKS</sequence>
<dbReference type="AlphaFoldDB" id="A0A967B846"/>
<evidence type="ECO:0000313" key="1">
    <source>
        <dbReference type="EMBL" id="NHQ73050.1"/>
    </source>
</evidence>
<gene>
    <name evidence="1" type="ORF">HAT86_01040</name>
</gene>
<name>A0A967B846_9RHOB</name>
<dbReference type="Proteomes" id="UP000639775">
    <property type="component" value="Unassembled WGS sequence"/>
</dbReference>
<reference evidence="1" key="1">
    <citation type="submission" date="2020-03" db="EMBL/GenBank/DDBJ databases">
        <title>Roseovarius gahaiensis sp. nov., isolated from Gahai Saline Lake, China.</title>
        <authorList>
            <person name="Sun X."/>
        </authorList>
    </citation>
    <scope>NUCLEOTIDE SEQUENCE</scope>
    <source>
        <strain evidence="1">GH877</strain>
    </source>
</reference>
<dbReference type="EMBL" id="JAAORB010000001">
    <property type="protein sequence ID" value="NHQ73050.1"/>
    <property type="molecule type" value="Genomic_DNA"/>
</dbReference>
<keyword evidence="2" id="KW-1185">Reference proteome</keyword>
<organism evidence="1 2">
    <name type="scientific">Roseovarius gahaiensis</name>
    <dbReference type="NCBI Taxonomy" id="2716691"/>
    <lineage>
        <taxon>Bacteria</taxon>
        <taxon>Pseudomonadati</taxon>
        <taxon>Pseudomonadota</taxon>
        <taxon>Alphaproteobacteria</taxon>
        <taxon>Rhodobacterales</taxon>
        <taxon>Roseobacteraceae</taxon>
        <taxon>Roseovarius</taxon>
    </lineage>
</organism>
<proteinExistence type="predicted"/>
<accession>A0A967B846</accession>
<comment type="caution">
    <text evidence="1">The sequence shown here is derived from an EMBL/GenBank/DDBJ whole genome shotgun (WGS) entry which is preliminary data.</text>
</comment>
<evidence type="ECO:0000313" key="2">
    <source>
        <dbReference type="Proteomes" id="UP000639775"/>
    </source>
</evidence>